<dbReference type="PROSITE" id="PS50883">
    <property type="entry name" value="EAL"/>
    <property type="match status" value="1"/>
</dbReference>
<name>A0ABX9P523_9GAMM</name>
<evidence type="ECO:0000313" key="3">
    <source>
        <dbReference type="Proteomes" id="UP000284119"/>
    </source>
</evidence>
<protein>
    <submittedName>
        <fullName evidence="2">EAL domain-containing protein</fullName>
    </submittedName>
</protein>
<keyword evidence="3" id="KW-1185">Reference proteome</keyword>
<organism evidence="2 3">
    <name type="scientific">Rahnella inusitata</name>
    <dbReference type="NCBI Taxonomy" id="58169"/>
    <lineage>
        <taxon>Bacteria</taxon>
        <taxon>Pseudomonadati</taxon>
        <taxon>Pseudomonadota</taxon>
        <taxon>Gammaproteobacteria</taxon>
        <taxon>Enterobacterales</taxon>
        <taxon>Yersiniaceae</taxon>
        <taxon>Rahnella</taxon>
    </lineage>
</organism>
<dbReference type="Proteomes" id="UP000284119">
    <property type="component" value="Unassembled WGS sequence"/>
</dbReference>
<reference evidence="2 3" key="1">
    <citation type="submission" date="2018-09" db="EMBL/GenBank/DDBJ databases">
        <authorList>
            <person name="Le Fleche-Mateos A."/>
        </authorList>
    </citation>
    <scope>NUCLEOTIDE SEQUENCE [LARGE SCALE GENOMIC DNA]</scope>
    <source>
        <strain evidence="2 3">DSM 30078</strain>
    </source>
</reference>
<dbReference type="InterPro" id="IPR001633">
    <property type="entry name" value="EAL_dom"/>
</dbReference>
<accession>A0ABX9P523</accession>
<gene>
    <name evidence="2" type="ORF">D5396_03090</name>
</gene>
<feature type="domain" description="EAL" evidence="1">
    <location>
        <begin position="1"/>
        <end position="240"/>
    </location>
</feature>
<sequence length="242" mass="28022">MKIQFDTAFNSSFLCQPIYSVEGKLLAIELICRFSSTDSKLTMPTELVLNLLSQAQLFRFLNEQQLWAAEHAQWFSDNQVILNIGVEERLVAILLEDEILRDAFKTHDFVQLNLNESFPQLSDGRNNQQLMALKKHFTLWLDNFGSGNVNMAPIFDHLFQCVKLDKNLFWQLYEGEHFSIVMPSLLRNVNRFCRNIVVDGLDNQDYFDALLKKDVQGLKGLLWPGVDPEQLDSLLVRPVQFH</sequence>
<dbReference type="EMBL" id="RAHG01000001">
    <property type="protein sequence ID" value="RJT16115.1"/>
    <property type="molecule type" value="Genomic_DNA"/>
</dbReference>
<evidence type="ECO:0000313" key="2">
    <source>
        <dbReference type="EMBL" id="RJT16115.1"/>
    </source>
</evidence>
<comment type="caution">
    <text evidence="2">The sequence shown here is derived from an EMBL/GenBank/DDBJ whole genome shotgun (WGS) entry which is preliminary data.</text>
</comment>
<evidence type="ECO:0000259" key="1">
    <source>
        <dbReference type="PROSITE" id="PS50883"/>
    </source>
</evidence>
<dbReference type="RefSeq" id="WP_112168592.1">
    <property type="nucleotide sequence ID" value="NZ_JYDE01000033.1"/>
</dbReference>
<proteinExistence type="predicted"/>
<dbReference type="InterPro" id="IPR035919">
    <property type="entry name" value="EAL_sf"/>
</dbReference>
<dbReference type="SUPFAM" id="SSF141868">
    <property type="entry name" value="EAL domain-like"/>
    <property type="match status" value="1"/>
</dbReference>
<dbReference type="Pfam" id="PF00563">
    <property type="entry name" value="EAL"/>
    <property type="match status" value="1"/>
</dbReference>
<dbReference type="Gene3D" id="3.20.20.450">
    <property type="entry name" value="EAL domain"/>
    <property type="match status" value="1"/>
</dbReference>